<sequence length="180" mass="20846">METIPSQPEYRSRRNREPFKKKSDAYGIKDSLKDVFNKYAVFTGRSRRSEYWFLVLFNVLVVFGLYLLLIPFAVNQSEDGLILILILWSLYMLTVFIPSLAVTVRRLHDTGRSGWNYFLSLIPFVGSIILIIYLAEDSQPGYNNWGPNPKGIGNNTFNFKSENNPSYSQPSYEEDAFKDF</sequence>
<dbReference type="InterPro" id="IPR008523">
    <property type="entry name" value="DUF805"/>
</dbReference>
<feature type="transmembrane region" description="Helical" evidence="1">
    <location>
        <begin position="51"/>
        <end position="74"/>
    </location>
</feature>
<gene>
    <name evidence="2" type="ORF">JCM19294_739</name>
</gene>
<evidence type="ECO:0000313" key="2">
    <source>
        <dbReference type="EMBL" id="GAK98106.1"/>
    </source>
</evidence>
<dbReference type="PANTHER" id="PTHR34980:SF2">
    <property type="entry name" value="INNER MEMBRANE PROTEIN YHAH-RELATED"/>
    <property type="match status" value="1"/>
</dbReference>
<dbReference type="EMBL" id="BBML01000009">
    <property type="protein sequence ID" value="GAK98106.1"/>
    <property type="molecule type" value="Genomic_DNA"/>
</dbReference>
<evidence type="ECO:0000256" key="1">
    <source>
        <dbReference type="SAM" id="Phobius"/>
    </source>
</evidence>
<protein>
    <recommendedName>
        <fullName evidence="4">DUF805 domain-containing protein</fullName>
    </recommendedName>
</protein>
<keyword evidence="1" id="KW-0812">Transmembrane</keyword>
<name>A0A090QRJ6_9FLAO</name>
<feature type="transmembrane region" description="Helical" evidence="1">
    <location>
        <begin position="114"/>
        <end position="135"/>
    </location>
</feature>
<proteinExistence type="predicted"/>
<keyword evidence="1" id="KW-0472">Membrane</keyword>
<reference evidence="2" key="1">
    <citation type="journal article" date="2014" name="Genome Announc.">
        <title>Draft Genome Sequences of Marine Flavobacterium Nonlabens Strains NR17, NR24, NR27, NR32, NR33, and Ara13.</title>
        <authorList>
            <person name="Nakanishi M."/>
            <person name="Meirelles P."/>
            <person name="Suzuki R."/>
            <person name="Takatani N."/>
            <person name="Mino S."/>
            <person name="Suda W."/>
            <person name="Oshima K."/>
            <person name="Hattori M."/>
            <person name="Ohkuma M."/>
            <person name="Hosokawa M."/>
            <person name="Miyashita K."/>
            <person name="Thompson F.L."/>
            <person name="Niwa A."/>
            <person name="Sawabe T."/>
            <person name="Sawabe T."/>
        </authorList>
    </citation>
    <scope>NUCLEOTIDE SEQUENCE [LARGE SCALE GENOMIC DNA]</scope>
    <source>
        <strain evidence="2">JCM 19294</strain>
    </source>
</reference>
<accession>A0A090QRJ6</accession>
<dbReference type="RefSeq" id="WP_082586867.1">
    <property type="nucleotide sequence ID" value="NZ_BBML01000009.1"/>
</dbReference>
<keyword evidence="1" id="KW-1133">Transmembrane helix</keyword>
<dbReference type="GO" id="GO:0005886">
    <property type="term" value="C:plasma membrane"/>
    <property type="evidence" value="ECO:0007669"/>
    <property type="project" value="TreeGrafter"/>
</dbReference>
<evidence type="ECO:0008006" key="4">
    <source>
        <dbReference type="Google" id="ProtNLM"/>
    </source>
</evidence>
<dbReference type="Pfam" id="PF05656">
    <property type="entry name" value="DUF805"/>
    <property type="match status" value="1"/>
</dbReference>
<dbReference type="AlphaFoldDB" id="A0A090QRJ6"/>
<dbReference type="eggNOG" id="COG3152">
    <property type="taxonomic scope" value="Bacteria"/>
</dbReference>
<keyword evidence="3" id="KW-1185">Reference proteome</keyword>
<dbReference type="Proteomes" id="UP000029221">
    <property type="component" value="Unassembled WGS sequence"/>
</dbReference>
<evidence type="ECO:0000313" key="3">
    <source>
        <dbReference type="Proteomes" id="UP000029221"/>
    </source>
</evidence>
<dbReference type="STRING" id="319236.BST91_04950"/>
<feature type="transmembrane region" description="Helical" evidence="1">
    <location>
        <begin position="80"/>
        <end position="102"/>
    </location>
</feature>
<comment type="caution">
    <text evidence="2">The sequence shown here is derived from an EMBL/GenBank/DDBJ whole genome shotgun (WGS) entry which is preliminary data.</text>
</comment>
<organism evidence="2 3">
    <name type="scientific">Nonlabens tegetincola</name>
    <dbReference type="NCBI Taxonomy" id="323273"/>
    <lineage>
        <taxon>Bacteria</taxon>
        <taxon>Pseudomonadati</taxon>
        <taxon>Bacteroidota</taxon>
        <taxon>Flavobacteriia</taxon>
        <taxon>Flavobacteriales</taxon>
        <taxon>Flavobacteriaceae</taxon>
        <taxon>Nonlabens</taxon>
    </lineage>
</organism>
<dbReference type="PANTHER" id="PTHR34980">
    <property type="entry name" value="INNER MEMBRANE PROTEIN-RELATED-RELATED"/>
    <property type="match status" value="1"/>
</dbReference>